<evidence type="ECO:0000313" key="2">
    <source>
        <dbReference type="Proteomes" id="UP000829494"/>
    </source>
</evidence>
<dbReference type="GeneID" id="66855737"/>
<protein>
    <submittedName>
        <fullName evidence="1">Uncharacterized protein</fullName>
    </submittedName>
</protein>
<reference evidence="1 2" key="1">
    <citation type="submission" date="2022-03" db="EMBL/GenBank/DDBJ databases">
        <title>Complete genome of Streptomyces rimosus ssp. rimosus R7 (=ATCC 10970).</title>
        <authorList>
            <person name="Beganovic S."/>
            <person name="Ruckert C."/>
            <person name="Busche T."/>
            <person name="Kalinowski J."/>
            <person name="Wittmann C."/>
        </authorList>
    </citation>
    <scope>NUCLEOTIDE SEQUENCE [LARGE SCALE GENOMIC DNA]</scope>
    <source>
        <strain evidence="1 2">R7</strain>
    </source>
</reference>
<dbReference type="EMBL" id="CP094298">
    <property type="protein sequence ID" value="UNZ05154.1"/>
    <property type="molecule type" value="Genomic_DNA"/>
</dbReference>
<evidence type="ECO:0000313" key="1">
    <source>
        <dbReference type="EMBL" id="UNZ05154.1"/>
    </source>
</evidence>
<dbReference type="RefSeq" id="WP_003979810.1">
    <property type="nucleotide sequence ID" value="NZ_CP043497.1"/>
</dbReference>
<name>A0ABY3Z9N0_STRRM</name>
<proteinExistence type="predicted"/>
<sequence length="83" mass="8896">MTRIQILELPTFYRESGDDETPFVVIIDQAGPSLISVDEASRLHLAEKIGARAVLVFEDSIEIPGSRIAVPGDGQAPSGTAEM</sequence>
<accession>A0ABY3Z9N0</accession>
<organism evidence="1 2">
    <name type="scientific">Streptomyces rimosus subsp. rimosus</name>
    <dbReference type="NCBI Taxonomy" id="132474"/>
    <lineage>
        <taxon>Bacteria</taxon>
        <taxon>Bacillati</taxon>
        <taxon>Actinomycetota</taxon>
        <taxon>Actinomycetes</taxon>
        <taxon>Kitasatosporales</taxon>
        <taxon>Streptomycetaceae</taxon>
        <taxon>Streptomyces</taxon>
    </lineage>
</organism>
<dbReference type="Proteomes" id="UP000829494">
    <property type="component" value="Chromosome"/>
</dbReference>
<keyword evidence="2" id="KW-1185">Reference proteome</keyword>
<gene>
    <name evidence="1" type="ORF">SRIMR7_23640</name>
</gene>